<accession>R7W671</accession>
<evidence type="ECO:0000313" key="1">
    <source>
        <dbReference type="EnsemblPlants" id="EMT16566"/>
    </source>
</evidence>
<proteinExistence type="predicted"/>
<dbReference type="EnsemblPlants" id="EMT16566">
    <property type="protein sequence ID" value="EMT16566"/>
    <property type="gene ID" value="F775_29846"/>
</dbReference>
<organism evidence="1">
    <name type="scientific">Aegilops tauschii</name>
    <name type="common">Tausch's goatgrass</name>
    <name type="synonym">Aegilops squarrosa</name>
    <dbReference type="NCBI Taxonomy" id="37682"/>
    <lineage>
        <taxon>Eukaryota</taxon>
        <taxon>Viridiplantae</taxon>
        <taxon>Streptophyta</taxon>
        <taxon>Embryophyta</taxon>
        <taxon>Tracheophyta</taxon>
        <taxon>Spermatophyta</taxon>
        <taxon>Magnoliopsida</taxon>
        <taxon>Liliopsida</taxon>
        <taxon>Poales</taxon>
        <taxon>Poaceae</taxon>
        <taxon>BOP clade</taxon>
        <taxon>Pooideae</taxon>
        <taxon>Triticodae</taxon>
        <taxon>Triticeae</taxon>
        <taxon>Triticinae</taxon>
        <taxon>Aegilops</taxon>
    </lineage>
</organism>
<dbReference type="AlphaFoldDB" id="R7W671"/>
<sequence>MGAVKGKLPLVEKNPQPLGVILRLEEELGKGKNIAIVLFFVAMELQQQLSLEGSCEHYVRALLPYQDWLKLKPFRLKAIVLIPKAVNQIPTTGQAAKKKCKERELLKLAYWKINRPK</sequence>
<name>R7W671_AEGTA</name>
<reference evidence="1" key="1">
    <citation type="submission" date="2015-06" db="UniProtKB">
        <authorList>
            <consortium name="EnsemblPlants"/>
        </authorList>
    </citation>
    <scope>IDENTIFICATION</scope>
</reference>
<protein>
    <submittedName>
        <fullName evidence="1">Uncharacterized protein</fullName>
    </submittedName>
</protein>